<feature type="compositionally biased region" description="Basic and acidic residues" evidence="1">
    <location>
        <begin position="1"/>
        <end position="13"/>
    </location>
</feature>
<evidence type="ECO:0000313" key="2">
    <source>
        <dbReference type="EMBL" id="CAE6727647.1"/>
    </source>
</evidence>
<dbReference type="Proteomes" id="UP000675882">
    <property type="component" value="Unassembled WGS sequence"/>
</dbReference>
<name>A0A916BEY9_9PROT</name>
<keyword evidence="3" id="KW-1185">Reference proteome</keyword>
<feature type="region of interest" description="Disordered" evidence="1">
    <location>
        <begin position="213"/>
        <end position="238"/>
    </location>
</feature>
<reference evidence="2" key="1">
    <citation type="submission" date="2021-02" db="EMBL/GenBank/DDBJ databases">
        <authorList>
            <person name="Han P."/>
        </authorList>
    </citation>
    <scope>NUCLEOTIDE SEQUENCE</scope>
    <source>
        <strain evidence="2">Candidatus Nitrotoga sp. ZN8</strain>
    </source>
</reference>
<accession>A0A916BEY9</accession>
<dbReference type="EMBL" id="CAJNBL010000031">
    <property type="protein sequence ID" value="CAE6727647.1"/>
    <property type="molecule type" value="Genomic_DNA"/>
</dbReference>
<feature type="region of interest" description="Disordered" evidence="1">
    <location>
        <begin position="175"/>
        <end position="194"/>
    </location>
</feature>
<dbReference type="AlphaFoldDB" id="A0A916BEY9"/>
<sequence length="238" mass="25958">MTEERNQQTKAKEASNMTAKAAKKPEIGKSAGNRPKTPPDQHPKTAKGKKHAQLIMSPECAAYRVIRCADENTDLHQNTDVQSLVDELRAQSAAVRRGDLEHVEAMLMNQATSLQSLFTGLTQRAMGQTYLSSLESFMRLALKAQSQCRATLETLAAIKNPPVVIARQANINQGSGNQQVNNTTPAPIQPVRIQPPSRAGKIKIQPNELLEVKHGSEELDPGTTGKAGRTYQKMAALE</sequence>
<evidence type="ECO:0000256" key="1">
    <source>
        <dbReference type="SAM" id="MobiDB-lite"/>
    </source>
</evidence>
<comment type="caution">
    <text evidence="2">The sequence shown here is derived from an EMBL/GenBank/DDBJ whole genome shotgun (WGS) entry which is preliminary data.</text>
</comment>
<feature type="region of interest" description="Disordered" evidence="1">
    <location>
        <begin position="1"/>
        <end position="52"/>
    </location>
</feature>
<organism evidence="2 3">
    <name type="scientific">Candidatus Nitrotoga fabula</name>
    <dbReference type="NCBI Taxonomy" id="2182327"/>
    <lineage>
        <taxon>Bacteria</taxon>
        <taxon>Pseudomonadati</taxon>
        <taxon>Pseudomonadota</taxon>
        <taxon>Betaproteobacteria</taxon>
        <taxon>Nitrosomonadales</taxon>
        <taxon>Gallionellaceae</taxon>
        <taxon>Candidatus Nitrotoga</taxon>
    </lineage>
</organism>
<gene>
    <name evidence="2" type="ORF">NTGZN8_370005</name>
</gene>
<proteinExistence type="predicted"/>
<protein>
    <submittedName>
        <fullName evidence="2">Uncharacterized protein</fullName>
    </submittedName>
</protein>
<feature type="compositionally biased region" description="Polar residues" evidence="1">
    <location>
        <begin position="175"/>
        <end position="186"/>
    </location>
</feature>
<dbReference type="RefSeq" id="WP_213036384.1">
    <property type="nucleotide sequence ID" value="NZ_CAJNBL010000031.1"/>
</dbReference>
<evidence type="ECO:0000313" key="3">
    <source>
        <dbReference type="Proteomes" id="UP000675882"/>
    </source>
</evidence>